<dbReference type="KEGG" id="pnl:PNK_2226"/>
<reference evidence="2" key="1">
    <citation type="submission" date="2015-09" db="EMBL/GenBank/DDBJ databases">
        <authorList>
            <person name="Bertelli C."/>
        </authorList>
    </citation>
    <scope>NUCLEOTIDE SEQUENCE [LARGE SCALE GENOMIC DNA]</scope>
    <source>
        <strain evidence="2">KNic</strain>
    </source>
</reference>
<gene>
    <name evidence="1" type="ORF">PNK_2226</name>
</gene>
<organism evidence="1 2">
    <name type="scientific">Candidatus Protochlamydia naegleriophila</name>
    <dbReference type="NCBI Taxonomy" id="389348"/>
    <lineage>
        <taxon>Bacteria</taxon>
        <taxon>Pseudomonadati</taxon>
        <taxon>Chlamydiota</taxon>
        <taxon>Chlamydiia</taxon>
        <taxon>Parachlamydiales</taxon>
        <taxon>Parachlamydiaceae</taxon>
        <taxon>Candidatus Protochlamydia</taxon>
    </lineage>
</organism>
<dbReference type="Proteomes" id="UP000069902">
    <property type="component" value="Chromosome cPNK"/>
</dbReference>
<dbReference type="InParanoid" id="A0A0U5EU82"/>
<protein>
    <recommendedName>
        <fullName evidence="3">F-box domain-containing protein</fullName>
    </recommendedName>
</protein>
<name>A0A0U5EU82_9BACT</name>
<accession>A0A0U5EU82</accession>
<evidence type="ECO:0000313" key="2">
    <source>
        <dbReference type="Proteomes" id="UP000069902"/>
    </source>
</evidence>
<dbReference type="InterPro" id="IPR036047">
    <property type="entry name" value="F-box-like_dom_sf"/>
</dbReference>
<evidence type="ECO:0008006" key="3">
    <source>
        <dbReference type="Google" id="ProtNLM"/>
    </source>
</evidence>
<dbReference type="RefSeq" id="WP_059062048.1">
    <property type="nucleotide sequence ID" value="NZ_LN879502.1"/>
</dbReference>
<evidence type="ECO:0000313" key="1">
    <source>
        <dbReference type="EMBL" id="CUI17827.1"/>
    </source>
</evidence>
<dbReference type="SUPFAM" id="SSF81383">
    <property type="entry name" value="F-box domain"/>
    <property type="match status" value="1"/>
</dbReference>
<dbReference type="PATRIC" id="fig|389348.3.peg.2504"/>
<dbReference type="EMBL" id="LN879502">
    <property type="protein sequence ID" value="CUI17827.1"/>
    <property type="molecule type" value="Genomic_DNA"/>
</dbReference>
<sequence>MKVMRDEHSCTSKSWGVLSEGEEEYGRTYKKKKTDQSDFSQFLPNELVLEIFNFLGCEQSAASLLPVCKQFYAVGSDYPPIQLLSAVKQMRTKEWSGCLPLSVNMRPTDRLQKQFATMIASFDKGYQGTQNLLELTPCLRSNFSFTHLVENNRYLFESLVKSNGMMLKYRGSSLERDLPILQSGVQANKLAFEFVPDDLKPKIQETVYREIHLYQVEEWLTEGASREPPQWMAQYTESKDVFEELDQWINE</sequence>
<dbReference type="STRING" id="389348.PNK_2226"/>
<keyword evidence="2" id="KW-1185">Reference proteome</keyword>
<dbReference type="AlphaFoldDB" id="A0A0U5EU82"/>
<proteinExistence type="predicted"/>
<dbReference type="Gene3D" id="1.20.1280.50">
    <property type="match status" value="1"/>
</dbReference>